<gene>
    <name evidence="6" type="primary">fliS</name>
    <name evidence="6" type="ORF">ENI35_06270</name>
</gene>
<dbReference type="EMBL" id="DRIH01000222">
    <property type="protein sequence ID" value="HEC68395.1"/>
    <property type="molecule type" value="Genomic_DNA"/>
</dbReference>
<keyword evidence="4" id="KW-1005">Bacterial flagellum biogenesis</keyword>
<keyword evidence="3" id="KW-0963">Cytoplasm</keyword>
<keyword evidence="5" id="KW-0143">Chaperone</keyword>
<comment type="subcellular location">
    <subcellularLocation>
        <location evidence="1">Cytoplasm</location>
        <location evidence="1">Cytosol</location>
    </subcellularLocation>
</comment>
<dbReference type="PANTHER" id="PTHR34773:SF1">
    <property type="entry name" value="FLAGELLAR SECRETION CHAPERONE FLIS"/>
    <property type="match status" value="1"/>
</dbReference>
<dbReference type="SUPFAM" id="SSF101116">
    <property type="entry name" value="Flagellar export chaperone FliS"/>
    <property type="match status" value="1"/>
</dbReference>
<comment type="caution">
    <text evidence="6">The sequence shown here is derived from an EMBL/GenBank/DDBJ whole genome shotgun (WGS) entry which is preliminary data.</text>
</comment>
<dbReference type="GO" id="GO:0044780">
    <property type="term" value="P:bacterial-type flagellum assembly"/>
    <property type="evidence" value="ECO:0007669"/>
    <property type="project" value="InterPro"/>
</dbReference>
<dbReference type="Pfam" id="PF02561">
    <property type="entry name" value="FliS"/>
    <property type="match status" value="1"/>
</dbReference>
<dbReference type="Gene3D" id="1.20.120.340">
    <property type="entry name" value="Flagellar protein FliS"/>
    <property type="match status" value="1"/>
</dbReference>
<sequence>MLKVYRNVQIETADRLQIVILLYEGAIEFIKKAQDCIKNKDIPAKNLYVSKAQDIILALNDTLNMKAGGEIAQNLRRLYLFMNRYLLECSFQNNEKKLERLIEMLKRLKEAWVAIRKPKLSPSA</sequence>
<keyword evidence="6" id="KW-0966">Cell projection</keyword>
<dbReference type="PIRSF" id="PIRSF039090">
    <property type="entry name" value="Flis"/>
    <property type="match status" value="1"/>
</dbReference>
<evidence type="ECO:0000256" key="1">
    <source>
        <dbReference type="ARBA" id="ARBA00004514"/>
    </source>
</evidence>
<dbReference type="GO" id="GO:0005829">
    <property type="term" value="C:cytosol"/>
    <property type="evidence" value="ECO:0007669"/>
    <property type="project" value="UniProtKB-SubCell"/>
</dbReference>
<dbReference type="InterPro" id="IPR036584">
    <property type="entry name" value="FliS_sf"/>
</dbReference>
<dbReference type="AlphaFoldDB" id="A0A7C2A910"/>
<dbReference type="Proteomes" id="UP000885738">
    <property type="component" value="Unassembled WGS sequence"/>
</dbReference>
<evidence type="ECO:0000256" key="5">
    <source>
        <dbReference type="ARBA" id="ARBA00023186"/>
    </source>
</evidence>
<protein>
    <submittedName>
        <fullName evidence="6">Flagellar export chaperone FliS</fullName>
    </submittedName>
</protein>
<dbReference type="InterPro" id="IPR003713">
    <property type="entry name" value="FliS"/>
</dbReference>
<evidence type="ECO:0000256" key="2">
    <source>
        <dbReference type="ARBA" id="ARBA00008787"/>
    </source>
</evidence>
<evidence type="ECO:0000256" key="3">
    <source>
        <dbReference type="ARBA" id="ARBA00022490"/>
    </source>
</evidence>
<accession>A0A7C2A910</accession>
<reference evidence="6" key="1">
    <citation type="journal article" date="2020" name="mSystems">
        <title>Genome- and Community-Level Interaction Insights into Carbon Utilization and Element Cycling Functions of Hydrothermarchaeota in Hydrothermal Sediment.</title>
        <authorList>
            <person name="Zhou Z."/>
            <person name="Liu Y."/>
            <person name="Xu W."/>
            <person name="Pan J."/>
            <person name="Luo Z.H."/>
            <person name="Li M."/>
        </authorList>
    </citation>
    <scope>NUCLEOTIDE SEQUENCE [LARGE SCALE GENOMIC DNA]</scope>
    <source>
        <strain evidence="6">HyVt-389</strain>
    </source>
</reference>
<keyword evidence="6" id="KW-0282">Flagellum</keyword>
<organism evidence="6">
    <name type="scientific">Desulfofervidus auxilii</name>
    <dbReference type="NCBI Taxonomy" id="1621989"/>
    <lineage>
        <taxon>Bacteria</taxon>
        <taxon>Pseudomonadati</taxon>
        <taxon>Thermodesulfobacteriota</taxon>
        <taxon>Candidatus Desulfofervidia</taxon>
        <taxon>Candidatus Desulfofervidales</taxon>
        <taxon>Candidatus Desulfofervidaceae</taxon>
        <taxon>Candidatus Desulfofervidus</taxon>
    </lineage>
</organism>
<evidence type="ECO:0000313" key="6">
    <source>
        <dbReference type="EMBL" id="HEC68395.1"/>
    </source>
</evidence>
<dbReference type="PANTHER" id="PTHR34773">
    <property type="entry name" value="FLAGELLAR SECRETION CHAPERONE FLIS"/>
    <property type="match status" value="1"/>
</dbReference>
<evidence type="ECO:0000256" key="4">
    <source>
        <dbReference type="ARBA" id="ARBA00022795"/>
    </source>
</evidence>
<dbReference type="CDD" id="cd16098">
    <property type="entry name" value="FliS"/>
    <property type="match status" value="1"/>
</dbReference>
<comment type="similarity">
    <text evidence="2">Belongs to the FliS family.</text>
</comment>
<proteinExistence type="inferred from homology"/>
<keyword evidence="6" id="KW-0969">Cilium</keyword>
<dbReference type="NCBIfam" id="TIGR00208">
    <property type="entry name" value="fliS"/>
    <property type="match status" value="1"/>
</dbReference>
<dbReference type="GO" id="GO:0071973">
    <property type="term" value="P:bacterial-type flagellum-dependent cell motility"/>
    <property type="evidence" value="ECO:0007669"/>
    <property type="project" value="TreeGrafter"/>
</dbReference>
<name>A0A7C2A910_DESA2</name>